<accession>A0A0F9SWC6</accession>
<keyword evidence="2" id="KW-0472">Membrane</keyword>
<dbReference type="EMBL" id="LAZR01000487">
    <property type="protein sequence ID" value="KKN66917.1"/>
    <property type="molecule type" value="Genomic_DNA"/>
</dbReference>
<feature type="region of interest" description="Disordered" evidence="1">
    <location>
        <begin position="70"/>
        <end position="89"/>
    </location>
</feature>
<sequence length="89" mass="9552">MSATSARREVIKLANKINLSGTVHLEKNRYATRMEKSCGASKQGSLVGICLTFVFAASVVVSLGVNPLSAQVPPRSEAAQEQREEKAPH</sequence>
<feature type="compositionally biased region" description="Basic and acidic residues" evidence="1">
    <location>
        <begin position="78"/>
        <end position="89"/>
    </location>
</feature>
<evidence type="ECO:0000256" key="2">
    <source>
        <dbReference type="SAM" id="Phobius"/>
    </source>
</evidence>
<evidence type="ECO:0000256" key="1">
    <source>
        <dbReference type="SAM" id="MobiDB-lite"/>
    </source>
</evidence>
<evidence type="ECO:0000313" key="3">
    <source>
        <dbReference type="EMBL" id="KKN66917.1"/>
    </source>
</evidence>
<organism evidence="3">
    <name type="scientific">marine sediment metagenome</name>
    <dbReference type="NCBI Taxonomy" id="412755"/>
    <lineage>
        <taxon>unclassified sequences</taxon>
        <taxon>metagenomes</taxon>
        <taxon>ecological metagenomes</taxon>
    </lineage>
</organism>
<name>A0A0F9SWC6_9ZZZZ</name>
<gene>
    <name evidence="3" type="ORF">LCGC14_0466920</name>
</gene>
<protein>
    <submittedName>
        <fullName evidence="3">Uncharacterized protein</fullName>
    </submittedName>
</protein>
<dbReference type="AlphaFoldDB" id="A0A0F9SWC6"/>
<keyword evidence="2" id="KW-1133">Transmembrane helix</keyword>
<proteinExistence type="predicted"/>
<feature type="transmembrane region" description="Helical" evidence="2">
    <location>
        <begin position="44"/>
        <end position="65"/>
    </location>
</feature>
<reference evidence="3" key="1">
    <citation type="journal article" date="2015" name="Nature">
        <title>Complex archaea that bridge the gap between prokaryotes and eukaryotes.</title>
        <authorList>
            <person name="Spang A."/>
            <person name="Saw J.H."/>
            <person name="Jorgensen S.L."/>
            <person name="Zaremba-Niedzwiedzka K."/>
            <person name="Martijn J."/>
            <person name="Lind A.E."/>
            <person name="van Eijk R."/>
            <person name="Schleper C."/>
            <person name="Guy L."/>
            <person name="Ettema T.J."/>
        </authorList>
    </citation>
    <scope>NUCLEOTIDE SEQUENCE</scope>
</reference>
<comment type="caution">
    <text evidence="3">The sequence shown here is derived from an EMBL/GenBank/DDBJ whole genome shotgun (WGS) entry which is preliminary data.</text>
</comment>
<keyword evidence="2" id="KW-0812">Transmembrane</keyword>